<evidence type="ECO:0000313" key="3">
    <source>
        <dbReference type="Proteomes" id="UP000297638"/>
    </source>
</evidence>
<dbReference type="RefSeq" id="WP_134781236.1">
    <property type="nucleotide sequence ID" value="NZ_SPDS01000003.1"/>
</dbReference>
<feature type="transmembrane region" description="Helical" evidence="1">
    <location>
        <begin position="97"/>
        <end position="116"/>
    </location>
</feature>
<sequence>MSDDKQMSPEEQLAALGLAQRSMQHASEFGARLLGAYAIILGLLFGALAALLQVYSPEANFIGFMVITALFVVGVVAISLAYARLYRSLPRGYSKKYLRGFILSLVLYAAAVALMAVDPMGWAMTVLIGLVVAAPLCLTGIAMVRK</sequence>
<gene>
    <name evidence="2" type="ORF">EXY26_16495</name>
</gene>
<organism evidence="2 3">
    <name type="scientific">Glutamicibacter arilaitensis</name>
    <dbReference type="NCBI Taxonomy" id="256701"/>
    <lineage>
        <taxon>Bacteria</taxon>
        <taxon>Bacillati</taxon>
        <taxon>Actinomycetota</taxon>
        <taxon>Actinomycetes</taxon>
        <taxon>Micrococcales</taxon>
        <taxon>Micrococcaceae</taxon>
        <taxon>Glutamicibacter</taxon>
    </lineage>
</organism>
<keyword evidence="1" id="KW-0812">Transmembrane</keyword>
<comment type="caution">
    <text evidence="2">The sequence shown here is derived from an EMBL/GenBank/DDBJ whole genome shotgun (WGS) entry which is preliminary data.</text>
</comment>
<dbReference type="Proteomes" id="UP000297638">
    <property type="component" value="Unassembled WGS sequence"/>
</dbReference>
<protein>
    <submittedName>
        <fullName evidence="2">Uncharacterized protein</fullName>
    </submittedName>
</protein>
<keyword evidence="1" id="KW-1133">Transmembrane helix</keyword>
<accession>A0A4Y8TTY2</accession>
<feature type="transmembrane region" description="Helical" evidence="1">
    <location>
        <begin position="33"/>
        <end position="55"/>
    </location>
</feature>
<feature type="transmembrane region" description="Helical" evidence="1">
    <location>
        <begin position="61"/>
        <end position="85"/>
    </location>
</feature>
<keyword evidence="1" id="KW-0472">Membrane</keyword>
<reference evidence="2 3" key="1">
    <citation type="submission" date="2019-03" db="EMBL/GenBank/DDBJ databases">
        <title>Glutamicibacter sp. LJH19 genome.</title>
        <authorList>
            <person name="Sinai Borker S."/>
            <person name="Kumar R."/>
        </authorList>
    </citation>
    <scope>NUCLEOTIDE SEQUENCE [LARGE SCALE GENOMIC DNA]</scope>
    <source>
        <strain evidence="2 3">LJH19</strain>
    </source>
</reference>
<dbReference type="EMBL" id="SPDS01000003">
    <property type="protein sequence ID" value="TFH54642.1"/>
    <property type="molecule type" value="Genomic_DNA"/>
</dbReference>
<dbReference type="AlphaFoldDB" id="A0A4Y8TTY2"/>
<feature type="transmembrane region" description="Helical" evidence="1">
    <location>
        <begin position="122"/>
        <end position="144"/>
    </location>
</feature>
<proteinExistence type="predicted"/>
<evidence type="ECO:0000256" key="1">
    <source>
        <dbReference type="SAM" id="Phobius"/>
    </source>
</evidence>
<name>A0A4Y8TTY2_9MICC</name>
<evidence type="ECO:0000313" key="2">
    <source>
        <dbReference type="EMBL" id="TFH54642.1"/>
    </source>
</evidence>